<feature type="domain" description="AAA+ ATPase" evidence="16">
    <location>
        <begin position="240"/>
        <end position="379"/>
    </location>
</feature>
<dbReference type="GO" id="GO:0008270">
    <property type="term" value="F:zinc ion binding"/>
    <property type="evidence" value="ECO:0007669"/>
    <property type="project" value="UniProtKB-UniRule"/>
</dbReference>
<dbReference type="GO" id="GO:0030163">
    <property type="term" value="P:protein catabolic process"/>
    <property type="evidence" value="ECO:0007669"/>
    <property type="project" value="UniProtKB-UniRule"/>
</dbReference>
<evidence type="ECO:0000256" key="9">
    <source>
        <dbReference type="ARBA" id="ARBA00022833"/>
    </source>
</evidence>
<keyword evidence="3 15" id="KW-1003">Cell membrane</keyword>
<dbReference type="GO" id="GO:0004176">
    <property type="term" value="F:ATP-dependent peptidase activity"/>
    <property type="evidence" value="ECO:0007669"/>
    <property type="project" value="InterPro"/>
</dbReference>
<feature type="active site" evidence="15">
    <location>
        <position position="471"/>
    </location>
</feature>
<keyword evidence="5 15" id="KW-0812">Transmembrane</keyword>
<evidence type="ECO:0000256" key="4">
    <source>
        <dbReference type="ARBA" id="ARBA00022670"/>
    </source>
</evidence>
<comment type="cofactor">
    <cofactor evidence="15">
        <name>Zn(2+)</name>
        <dbReference type="ChEBI" id="CHEBI:29105"/>
    </cofactor>
    <text evidence="15">Binds 1 zinc ion per subunit.</text>
</comment>
<keyword evidence="6 15" id="KW-0479">Metal-binding</keyword>
<dbReference type="InterPro" id="IPR003959">
    <property type="entry name" value="ATPase_AAA_core"/>
</dbReference>
<evidence type="ECO:0000313" key="18">
    <source>
        <dbReference type="Proteomes" id="UP000290243"/>
    </source>
</evidence>
<evidence type="ECO:0000256" key="10">
    <source>
        <dbReference type="ARBA" id="ARBA00022840"/>
    </source>
</evidence>
<dbReference type="InterPro" id="IPR000642">
    <property type="entry name" value="Peptidase_M41"/>
</dbReference>
<evidence type="ECO:0000256" key="12">
    <source>
        <dbReference type="ARBA" id="ARBA00023049"/>
    </source>
</evidence>
<dbReference type="GO" id="GO:0005524">
    <property type="term" value="F:ATP binding"/>
    <property type="evidence" value="ECO:0007669"/>
    <property type="project" value="UniProtKB-UniRule"/>
</dbReference>
<evidence type="ECO:0000256" key="13">
    <source>
        <dbReference type="ARBA" id="ARBA00023136"/>
    </source>
</evidence>
<dbReference type="InterPro" id="IPR005936">
    <property type="entry name" value="FtsH"/>
</dbReference>
<dbReference type="AlphaFoldDB" id="A0A449B4W9"/>
<gene>
    <name evidence="15 17" type="primary">ftsH</name>
    <name evidence="17" type="ORF">NCTC10168_00543</name>
</gene>
<dbReference type="SUPFAM" id="SSF140990">
    <property type="entry name" value="FtsH protease domain-like"/>
    <property type="match status" value="1"/>
</dbReference>
<evidence type="ECO:0000256" key="3">
    <source>
        <dbReference type="ARBA" id="ARBA00022475"/>
    </source>
</evidence>
<dbReference type="NCBIfam" id="TIGR01241">
    <property type="entry name" value="FtsH_fam"/>
    <property type="match status" value="1"/>
</dbReference>
<dbReference type="SUPFAM" id="SSF52540">
    <property type="entry name" value="P-loop containing nucleoside triphosphate hydrolases"/>
    <property type="match status" value="1"/>
</dbReference>
<dbReference type="InterPro" id="IPR037219">
    <property type="entry name" value="Peptidase_M41-like"/>
</dbReference>
<protein>
    <recommendedName>
        <fullName evidence="15">ATP-dependent zinc metalloprotease FtsH</fullName>
        <ecNumber evidence="15">3.4.24.-</ecNumber>
    </recommendedName>
</protein>
<dbReference type="Pfam" id="PF00004">
    <property type="entry name" value="AAA"/>
    <property type="match status" value="1"/>
</dbReference>
<feature type="transmembrane region" description="Helical" evidence="15">
    <location>
        <begin position="12"/>
        <end position="31"/>
    </location>
</feature>
<dbReference type="PANTHER" id="PTHR23076:SF97">
    <property type="entry name" value="ATP-DEPENDENT ZINC METALLOPROTEASE YME1L1"/>
    <property type="match status" value="1"/>
</dbReference>
<reference evidence="17 18" key="1">
    <citation type="submission" date="2019-01" db="EMBL/GenBank/DDBJ databases">
        <authorList>
            <consortium name="Pathogen Informatics"/>
        </authorList>
    </citation>
    <scope>NUCLEOTIDE SEQUENCE [LARGE SCALE GENOMIC DNA]</scope>
    <source>
        <strain evidence="17 18">NCTC10168</strain>
    </source>
</reference>
<dbReference type="PANTHER" id="PTHR23076">
    <property type="entry name" value="METALLOPROTEASE M41 FTSH"/>
    <property type="match status" value="1"/>
</dbReference>
<dbReference type="GO" id="GO:0005886">
    <property type="term" value="C:plasma membrane"/>
    <property type="evidence" value="ECO:0007669"/>
    <property type="project" value="UniProtKB-SubCell"/>
</dbReference>
<comment type="similarity">
    <text evidence="14 15">In the central section; belongs to the AAA ATPase family.</text>
</comment>
<evidence type="ECO:0000259" key="16">
    <source>
        <dbReference type="SMART" id="SM00382"/>
    </source>
</evidence>
<comment type="function">
    <text evidence="15">Acts as a processive, ATP-dependent zinc metallopeptidase for both cytoplasmic and membrane proteins. Plays a role in the quality control of integral membrane proteins.</text>
</comment>
<keyword evidence="13 15" id="KW-0472">Membrane</keyword>
<dbReference type="InterPro" id="IPR003593">
    <property type="entry name" value="AAA+_ATPase"/>
</dbReference>
<keyword evidence="11 15" id="KW-1133">Transmembrane helix</keyword>
<evidence type="ECO:0000313" key="17">
    <source>
        <dbReference type="EMBL" id="VEU75616.1"/>
    </source>
</evidence>
<dbReference type="Pfam" id="PF01434">
    <property type="entry name" value="Peptidase_M41"/>
    <property type="match status" value="1"/>
</dbReference>
<keyword evidence="10 15" id="KW-0067">ATP-binding</keyword>
<keyword evidence="8 15" id="KW-0378">Hydrolase</keyword>
<dbReference type="Gene3D" id="1.10.8.60">
    <property type="match status" value="1"/>
</dbReference>
<dbReference type="FunFam" id="3.40.50.300:FF:000001">
    <property type="entry name" value="ATP-dependent zinc metalloprotease FtsH"/>
    <property type="match status" value="1"/>
</dbReference>
<dbReference type="Gene3D" id="1.20.58.760">
    <property type="entry name" value="Peptidase M41"/>
    <property type="match status" value="1"/>
</dbReference>
<evidence type="ECO:0000256" key="5">
    <source>
        <dbReference type="ARBA" id="ARBA00022692"/>
    </source>
</evidence>
<evidence type="ECO:0000256" key="6">
    <source>
        <dbReference type="ARBA" id="ARBA00022723"/>
    </source>
</evidence>
<comment type="similarity">
    <text evidence="2 15">In the C-terminal section; belongs to the peptidase M41 family.</text>
</comment>
<comment type="subcellular location">
    <subcellularLocation>
        <location evidence="15">Cell membrane</location>
        <topology evidence="15">Multi-pass membrane protein</topology>
        <orientation evidence="15">Cytoplasmic side</orientation>
    </subcellularLocation>
    <subcellularLocation>
        <location evidence="1">Membrane</location>
    </subcellularLocation>
</comment>
<dbReference type="GO" id="GO:0004222">
    <property type="term" value="F:metalloendopeptidase activity"/>
    <property type="evidence" value="ECO:0007669"/>
    <property type="project" value="InterPro"/>
</dbReference>
<dbReference type="RefSeq" id="WP_129646870.1">
    <property type="nucleotide sequence ID" value="NZ_LR215037.1"/>
</dbReference>
<keyword evidence="12 15" id="KW-0482">Metalloprotease</keyword>
<dbReference type="Proteomes" id="UP000290243">
    <property type="component" value="Chromosome"/>
</dbReference>
<dbReference type="SMART" id="SM00382">
    <property type="entry name" value="AAA"/>
    <property type="match status" value="1"/>
</dbReference>
<feature type="binding site" evidence="15">
    <location>
        <position position="470"/>
    </location>
    <ligand>
        <name>Zn(2+)</name>
        <dbReference type="ChEBI" id="CHEBI:29105"/>
        <note>catalytic</note>
    </ligand>
</feature>
<evidence type="ECO:0000256" key="2">
    <source>
        <dbReference type="ARBA" id="ARBA00010044"/>
    </source>
</evidence>
<dbReference type="FunFam" id="1.10.8.60:FF:000001">
    <property type="entry name" value="ATP-dependent zinc metalloprotease FtsH"/>
    <property type="match status" value="1"/>
</dbReference>
<dbReference type="EMBL" id="LR215037">
    <property type="protein sequence ID" value="VEU75616.1"/>
    <property type="molecule type" value="Genomic_DNA"/>
</dbReference>
<evidence type="ECO:0000256" key="8">
    <source>
        <dbReference type="ARBA" id="ARBA00022801"/>
    </source>
</evidence>
<dbReference type="HAMAP" id="MF_01458">
    <property type="entry name" value="FtsH"/>
    <property type="match status" value="1"/>
</dbReference>
<keyword evidence="18" id="KW-1185">Reference proteome</keyword>
<evidence type="ECO:0000256" key="15">
    <source>
        <dbReference type="HAMAP-Rule" id="MF_01458"/>
    </source>
</evidence>
<proteinExistence type="inferred from homology"/>
<dbReference type="EC" id="3.4.24.-" evidence="15"/>
<keyword evidence="9 15" id="KW-0862">Zinc</keyword>
<keyword evidence="4 15" id="KW-0645">Protease</keyword>
<dbReference type="GO" id="GO:0006508">
    <property type="term" value="P:proteolysis"/>
    <property type="evidence" value="ECO:0007669"/>
    <property type="project" value="UniProtKB-KW"/>
</dbReference>
<dbReference type="OrthoDB" id="9809379at2"/>
<accession>A0A449B4W9</accession>
<keyword evidence="7 15" id="KW-0547">Nucleotide-binding</keyword>
<feature type="binding site" evidence="15">
    <location>
        <begin position="248"/>
        <end position="255"/>
    </location>
    <ligand>
        <name>ATP</name>
        <dbReference type="ChEBI" id="CHEBI:30616"/>
    </ligand>
</feature>
<organism evidence="17 18">
    <name type="scientific">Mycoplasmopsis maculosa</name>
    <dbReference type="NCBI Taxonomy" id="114885"/>
    <lineage>
        <taxon>Bacteria</taxon>
        <taxon>Bacillati</taxon>
        <taxon>Mycoplasmatota</taxon>
        <taxon>Mycoplasmoidales</taxon>
        <taxon>Metamycoplasmataceae</taxon>
        <taxon>Mycoplasmopsis</taxon>
    </lineage>
</organism>
<dbReference type="KEGG" id="mmau:NCTC10168_00543"/>
<feature type="binding site" evidence="15">
    <location>
        <position position="548"/>
    </location>
    <ligand>
        <name>Zn(2+)</name>
        <dbReference type="ChEBI" id="CHEBI:29105"/>
        <note>catalytic</note>
    </ligand>
</feature>
<dbReference type="CDD" id="cd19501">
    <property type="entry name" value="RecA-like_FtsH"/>
    <property type="match status" value="1"/>
</dbReference>
<dbReference type="FunFam" id="1.20.58.760:FF:000001">
    <property type="entry name" value="ATP-dependent zinc metalloprotease FtsH"/>
    <property type="match status" value="1"/>
</dbReference>
<dbReference type="InterPro" id="IPR041569">
    <property type="entry name" value="AAA_lid_3"/>
</dbReference>
<dbReference type="Gene3D" id="3.40.50.300">
    <property type="entry name" value="P-loop containing nucleotide triphosphate hydrolases"/>
    <property type="match status" value="1"/>
</dbReference>
<comment type="subunit">
    <text evidence="15">Homohexamer.</text>
</comment>
<sequence length="674" mass="74890">MENEKRRIVIKWLLITLLILAIVGVIVYLIVERFGPTTQVVSVQVFSNDLLKAAESPSDKIFIQSVQADEPAGTITYILKSNNSVITRVVNTSREIAGSLFNPNNINEIHPFLTNNKSITVDSVISYENIKPAELEAIKALNFIVIGFRNNEPSFIVRLIYAVLPSLLFLLIMWWIWRAMMRRNMNMMGAVGDDKNPAQKIKSDKMFKDIAGNKEAIEEISEIVDYLKNPKKYETAGARMPHGILLGGPPGTGKTLLAKATAGEANVPFYFISASNFVEMYVGLGAKRVRTVVEEARKNAPAIIFIDELDAIGRTRGSGIGGGHDEREQTLNQLLVEMDGMKENNGLLFFAATNRTDVLDPALTRPGRFDRTITVGLPDVKERAEILKLHATGKRISPLVQLDQVAKRTPGYSGAQLENVINEASLLAVRRNSEVIDRDDIDEAIDRVMAGPAKKNRVITKSELTMVAYHEAGHAVVGIKMPGANKVQKITIIPRGMAGGYNLMTPEEEKYNLTKKELIAIITSYMGGRAAEEIIYGKDNVSTGASDDFQKATKLARKMVTEWGMSSLGPIKYEEEEGSPFLGRDYLKSSHVSAQIAYEIDIEVRKIITEAEENAHRIINENRELHELIKTALLQKETIVAEEIEYISKNLKLPPEKEEIETPKSDVTLDSLLS</sequence>
<evidence type="ECO:0000256" key="1">
    <source>
        <dbReference type="ARBA" id="ARBA00004370"/>
    </source>
</evidence>
<evidence type="ECO:0000256" key="11">
    <source>
        <dbReference type="ARBA" id="ARBA00022989"/>
    </source>
</evidence>
<evidence type="ECO:0000256" key="14">
    <source>
        <dbReference type="ARBA" id="ARBA00061570"/>
    </source>
</evidence>
<feature type="transmembrane region" description="Helical" evidence="15">
    <location>
        <begin position="155"/>
        <end position="177"/>
    </location>
</feature>
<feature type="binding site" evidence="15">
    <location>
        <position position="474"/>
    </location>
    <ligand>
        <name>Zn(2+)</name>
        <dbReference type="ChEBI" id="CHEBI:29105"/>
        <note>catalytic</note>
    </ligand>
</feature>
<name>A0A449B4W9_9BACT</name>
<dbReference type="InterPro" id="IPR027417">
    <property type="entry name" value="P-loop_NTPase"/>
</dbReference>
<dbReference type="Pfam" id="PF17862">
    <property type="entry name" value="AAA_lid_3"/>
    <property type="match status" value="1"/>
</dbReference>
<dbReference type="GO" id="GO:0016887">
    <property type="term" value="F:ATP hydrolysis activity"/>
    <property type="evidence" value="ECO:0007669"/>
    <property type="project" value="UniProtKB-UniRule"/>
</dbReference>
<evidence type="ECO:0000256" key="7">
    <source>
        <dbReference type="ARBA" id="ARBA00022741"/>
    </source>
</evidence>